<dbReference type="GO" id="GO:0006508">
    <property type="term" value="P:proteolysis"/>
    <property type="evidence" value="ECO:0007669"/>
    <property type="project" value="UniProtKB-KW"/>
</dbReference>
<evidence type="ECO:0000259" key="4">
    <source>
        <dbReference type="PROSITE" id="PS51864"/>
    </source>
</evidence>
<comment type="cofactor">
    <cofactor evidence="2 3">
        <name>Zn(2+)</name>
        <dbReference type="ChEBI" id="CHEBI:29105"/>
    </cofactor>
    <text evidence="2 3">Binds 1 zinc ion per subunit.</text>
</comment>
<dbReference type="PANTHER" id="PTHR10127:SF880">
    <property type="entry name" value="ZINC METALLOPROTEINASE NAS-5"/>
    <property type="match status" value="1"/>
</dbReference>
<name>A0A0N4ZP25_PARTI</name>
<dbReference type="Proteomes" id="UP000038045">
    <property type="component" value="Unplaced"/>
</dbReference>
<dbReference type="SUPFAM" id="SSF55486">
    <property type="entry name" value="Metalloproteases ('zincins'), catalytic domain"/>
    <property type="match status" value="1"/>
</dbReference>
<feature type="binding site" evidence="2">
    <location>
        <position position="151"/>
    </location>
    <ligand>
        <name>Zn(2+)</name>
        <dbReference type="ChEBI" id="CHEBI:29105"/>
        <note>catalytic</note>
    </ligand>
</feature>
<dbReference type="CDD" id="cd04280">
    <property type="entry name" value="ZnMc_astacin_like"/>
    <property type="match status" value="1"/>
</dbReference>
<dbReference type="GO" id="GO:0008270">
    <property type="term" value="F:zinc ion binding"/>
    <property type="evidence" value="ECO:0007669"/>
    <property type="project" value="UniProtKB-UniRule"/>
</dbReference>
<keyword evidence="2 3" id="KW-0479">Metal-binding</keyword>
<sequence length="281" mass="33212">MNPFYIYNKALNDEKNEKWEASYIKIDDMLIPRSISHHTSFSTGKDTLNSAVFSWNAWKLYKNNDNYYIPYHFHDSITSHEKNLVKYVMDMISNNTCVGFIERTDHKKYINVTSIKDGCFANVGILSNENILNLNRNGCFTVPTIAHELLHIIGLYHEHMRFDRNFYVYIHEENIMDDQKVNFQIQYAPFASAYRVPYDYTSIMHYPENAFSIDPHKITIQTLDPNYQKIIGHASYPSKLDYKKVCKIYQCRECSSSKLTIHLPLFFFIFLTYKIISSFLY</sequence>
<dbReference type="WBParaSite" id="PTRK_0001028700.1">
    <property type="protein sequence ID" value="PTRK_0001028700.1"/>
    <property type="gene ID" value="PTRK_0001028700"/>
</dbReference>
<dbReference type="EC" id="3.4.24.-" evidence="3"/>
<dbReference type="PRINTS" id="PR00480">
    <property type="entry name" value="ASTACIN"/>
</dbReference>
<reference evidence="6" key="1">
    <citation type="submission" date="2017-02" db="UniProtKB">
        <authorList>
            <consortium name="WormBaseParasite"/>
        </authorList>
    </citation>
    <scope>IDENTIFICATION</scope>
</reference>
<keyword evidence="5" id="KW-1185">Reference proteome</keyword>
<keyword evidence="2 3" id="KW-0645">Protease</keyword>
<feature type="binding site" evidence="2">
    <location>
        <position position="147"/>
    </location>
    <ligand>
        <name>Zn(2+)</name>
        <dbReference type="ChEBI" id="CHEBI:29105"/>
        <note>catalytic</note>
    </ligand>
</feature>
<keyword evidence="2 3" id="KW-0378">Hydrolase</keyword>
<dbReference type="PANTHER" id="PTHR10127">
    <property type="entry name" value="DISCOIDIN, CUB, EGF, LAMININ , AND ZINC METALLOPROTEASE DOMAIN CONTAINING"/>
    <property type="match status" value="1"/>
</dbReference>
<keyword evidence="2 3" id="KW-0862">Zinc</keyword>
<accession>A0A0N4ZP25</accession>
<dbReference type="InterPro" id="IPR034035">
    <property type="entry name" value="Astacin-like_dom"/>
</dbReference>
<evidence type="ECO:0000256" key="1">
    <source>
        <dbReference type="ARBA" id="ARBA00023157"/>
    </source>
</evidence>
<dbReference type="InterPro" id="IPR006026">
    <property type="entry name" value="Peptidase_Metallo"/>
</dbReference>
<evidence type="ECO:0000256" key="2">
    <source>
        <dbReference type="PROSITE-ProRule" id="PRU01211"/>
    </source>
</evidence>
<dbReference type="STRING" id="131310.A0A0N4ZP25"/>
<dbReference type="InterPro" id="IPR024079">
    <property type="entry name" value="MetalloPept_cat_dom_sf"/>
</dbReference>
<dbReference type="PROSITE" id="PS51864">
    <property type="entry name" value="ASTACIN"/>
    <property type="match status" value="1"/>
</dbReference>
<comment type="caution">
    <text evidence="2">Lacks conserved residue(s) required for the propagation of feature annotation.</text>
</comment>
<evidence type="ECO:0000313" key="5">
    <source>
        <dbReference type="Proteomes" id="UP000038045"/>
    </source>
</evidence>
<dbReference type="SMART" id="SM00235">
    <property type="entry name" value="ZnMc"/>
    <property type="match status" value="1"/>
</dbReference>
<dbReference type="InterPro" id="IPR001506">
    <property type="entry name" value="Peptidase_M12A"/>
</dbReference>
<dbReference type="Pfam" id="PF01400">
    <property type="entry name" value="Astacin"/>
    <property type="match status" value="1"/>
</dbReference>
<feature type="binding site" evidence="2">
    <location>
        <position position="157"/>
    </location>
    <ligand>
        <name>Zn(2+)</name>
        <dbReference type="ChEBI" id="CHEBI:29105"/>
        <note>catalytic</note>
    </ligand>
</feature>
<dbReference type="AlphaFoldDB" id="A0A0N4ZP25"/>
<dbReference type="Gene3D" id="3.40.390.10">
    <property type="entry name" value="Collagenase (Catalytic Domain)"/>
    <property type="match status" value="1"/>
</dbReference>
<feature type="domain" description="Peptidase M12A" evidence="4">
    <location>
        <begin position="49"/>
        <end position="252"/>
    </location>
</feature>
<keyword evidence="2 3" id="KW-0482">Metalloprotease</keyword>
<feature type="active site" evidence="2">
    <location>
        <position position="148"/>
    </location>
</feature>
<dbReference type="GO" id="GO:0004222">
    <property type="term" value="F:metalloendopeptidase activity"/>
    <property type="evidence" value="ECO:0007669"/>
    <property type="project" value="UniProtKB-UniRule"/>
</dbReference>
<protein>
    <recommendedName>
        <fullName evidence="3">Metalloendopeptidase</fullName>
        <ecNumber evidence="3">3.4.24.-</ecNumber>
    </recommendedName>
</protein>
<evidence type="ECO:0000313" key="6">
    <source>
        <dbReference type="WBParaSite" id="PTRK_0001028700.1"/>
    </source>
</evidence>
<proteinExistence type="predicted"/>
<organism evidence="5 6">
    <name type="scientific">Parastrongyloides trichosuri</name>
    <name type="common">Possum-specific nematode worm</name>
    <dbReference type="NCBI Taxonomy" id="131310"/>
    <lineage>
        <taxon>Eukaryota</taxon>
        <taxon>Metazoa</taxon>
        <taxon>Ecdysozoa</taxon>
        <taxon>Nematoda</taxon>
        <taxon>Chromadorea</taxon>
        <taxon>Rhabditida</taxon>
        <taxon>Tylenchina</taxon>
        <taxon>Panagrolaimomorpha</taxon>
        <taxon>Strongyloidoidea</taxon>
        <taxon>Strongyloididae</taxon>
        <taxon>Parastrongyloides</taxon>
    </lineage>
</organism>
<keyword evidence="1" id="KW-1015">Disulfide bond</keyword>
<evidence type="ECO:0000256" key="3">
    <source>
        <dbReference type="RuleBase" id="RU361183"/>
    </source>
</evidence>